<feature type="domain" description="N-acetyltransferase" evidence="1">
    <location>
        <begin position="1"/>
        <end position="130"/>
    </location>
</feature>
<dbReference type="CDD" id="cd04301">
    <property type="entry name" value="NAT_SF"/>
    <property type="match status" value="1"/>
</dbReference>
<dbReference type="SUPFAM" id="SSF55729">
    <property type="entry name" value="Acyl-CoA N-acyltransferases (Nat)"/>
    <property type="match status" value="1"/>
</dbReference>
<accession>A0A163C098</accession>
<dbReference type="STRING" id="1642818.AWE51_00415"/>
<dbReference type="PROSITE" id="PS51186">
    <property type="entry name" value="GNAT"/>
    <property type="match status" value="1"/>
</dbReference>
<comment type="caution">
    <text evidence="2">The sequence shown here is derived from an EMBL/GenBank/DDBJ whole genome shotgun (WGS) entry which is preliminary data.</text>
</comment>
<dbReference type="EMBL" id="LQRT01000002">
    <property type="protein sequence ID" value="KZS41941.1"/>
    <property type="molecule type" value="Genomic_DNA"/>
</dbReference>
<dbReference type="AlphaFoldDB" id="A0A163C098"/>
<dbReference type="OrthoDB" id="512166at2"/>
<protein>
    <recommendedName>
        <fullName evidence="1">N-acetyltransferase domain-containing protein</fullName>
    </recommendedName>
</protein>
<organism evidence="2 3">
    <name type="scientific">Aquimarina aggregata</name>
    <dbReference type="NCBI Taxonomy" id="1642818"/>
    <lineage>
        <taxon>Bacteria</taxon>
        <taxon>Pseudomonadati</taxon>
        <taxon>Bacteroidota</taxon>
        <taxon>Flavobacteriia</taxon>
        <taxon>Flavobacteriales</taxon>
        <taxon>Flavobacteriaceae</taxon>
        <taxon>Aquimarina</taxon>
    </lineage>
</organism>
<dbReference type="InterPro" id="IPR016181">
    <property type="entry name" value="Acyl_CoA_acyltransferase"/>
</dbReference>
<gene>
    <name evidence="2" type="ORF">AWE51_00415</name>
</gene>
<keyword evidence="3" id="KW-1185">Reference proteome</keyword>
<evidence type="ECO:0000313" key="2">
    <source>
        <dbReference type="EMBL" id="KZS41941.1"/>
    </source>
</evidence>
<dbReference type="RefSeq" id="WP_082832279.1">
    <property type="nucleotide sequence ID" value="NZ_LQRT01000002.1"/>
</dbReference>
<evidence type="ECO:0000313" key="3">
    <source>
        <dbReference type="Proteomes" id="UP000076715"/>
    </source>
</evidence>
<evidence type="ECO:0000259" key="1">
    <source>
        <dbReference type="PROSITE" id="PS51186"/>
    </source>
</evidence>
<sequence>MKAITVKQAAKEDINWVNSQYNTINFVSSNFENEFIIIAKVGNENAGIGRLVKIDPTNIELGGIYVLPDYRKLGVADAIVRELCNKKPFKQVAIWCLPFENLHDFYAKFGFKKFQNKEVPDEIISKLNWCNSDNKYGKKVILLYKEVL</sequence>
<proteinExistence type="predicted"/>
<dbReference type="Proteomes" id="UP000076715">
    <property type="component" value="Unassembled WGS sequence"/>
</dbReference>
<dbReference type="InterPro" id="IPR000182">
    <property type="entry name" value="GNAT_dom"/>
</dbReference>
<dbReference type="GO" id="GO:0016747">
    <property type="term" value="F:acyltransferase activity, transferring groups other than amino-acyl groups"/>
    <property type="evidence" value="ECO:0007669"/>
    <property type="project" value="InterPro"/>
</dbReference>
<name>A0A163C098_9FLAO</name>
<reference evidence="2 3" key="1">
    <citation type="submission" date="2016-01" db="EMBL/GenBank/DDBJ databases">
        <title>The draft genome sequence of Aquimarina sp. RZW4-3-2.</title>
        <authorList>
            <person name="Wang Y."/>
        </authorList>
    </citation>
    <scope>NUCLEOTIDE SEQUENCE [LARGE SCALE GENOMIC DNA]</scope>
    <source>
        <strain evidence="2 3">RZW4-3-2</strain>
    </source>
</reference>
<dbReference type="Pfam" id="PF13508">
    <property type="entry name" value="Acetyltransf_7"/>
    <property type="match status" value="1"/>
</dbReference>
<dbReference type="Gene3D" id="3.40.630.30">
    <property type="match status" value="1"/>
</dbReference>